<protein>
    <recommendedName>
        <fullName evidence="1">HD/PDEase domain-containing protein</fullName>
    </recommendedName>
</protein>
<proteinExistence type="predicted"/>
<dbReference type="Proteomes" id="UP000229612">
    <property type="component" value="Unassembled WGS sequence"/>
</dbReference>
<dbReference type="AlphaFoldDB" id="A0A2H0UHZ4"/>
<dbReference type="SUPFAM" id="SSF109604">
    <property type="entry name" value="HD-domain/PDEase-like"/>
    <property type="match status" value="1"/>
</dbReference>
<dbReference type="GO" id="GO:0005886">
    <property type="term" value="C:plasma membrane"/>
    <property type="evidence" value="ECO:0007669"/>
    <property type="project" value="TreeGrafter"/>
</dbReference>
<dbReference type="Pfam" id="PF13328">
    <property type="entry name" value="HD_4"/>
    <property type="match status" value="1"/>
</dbReference>
<evidence type="ECO:0000313" key="3">
    <source>
        <dbReference type="Proteomes" id="UP000229612"/>
    </source>
</evidence>
<dbReference type="PANTHER" id="PTHR21262">
    <property type="entry name" value="GUANOSINE-3',5'-BIS DIPHOSPHATE 3'-PYROPHOSPHOHYDROLASE"/>
    <property type="match status" value="1"/>
</dbReference>
<name>A0A2H0UHZ4_9BACT</name>
<dbReference type="InterPro" id="IPR003607">
    <property type="entry name" value="HD/PDEase_dom"/>
</dbReference>
<dbReference type="EMBL" id="PFBG01000013">
    <property type="protein sequence ID" value="PIR86028.1"/>
    <property type="molecule type" value="Genomic_DNA"/>
</dbReference>
<dbReference type="SMART" id="SM00471">
    <property type="entry name" value="HDc"/>
    <property type="match status" value="1"/>
</dbReference>
<evidence type="ECO:0000313" key="2">
    <source>
        <dbReference type="EMBL" id="PIR86028.1"/>
    </source>
</evidence>
<dbReference type="PANTHER" id="PTHR21262:SF31">
    <property type="entry name" value="GTP PYROPHOSPHOKINASE"/>
    <property type="match status" value="1"/>
</dbReference>
<evidence type="ECO:0000259" key="1">
    <source>
        <dbReference type="SMART" id="SM00471"/>
    </source>
</evidence>
<feature type="domain" description="HD/PDEase" evidence="1">
    <location>
        <begin position="55"/>
        <end position="169"/>
    </location>
</feature>
<sequence>MSLVIVRGILEREHNRESFAKLIGKYYPTTDERFKDIMRAYGIAKEAFQEKTRESGERYFEHLRAVALILIEYMRISDHDMIVTALLHDIVEDFRKKWFYDRLTKEFNETVSGLTWWLTKPPVEEFGSKIDRDRHYHHQLLFRAPRKALVIKLPDRLHNLLTMWDVTPEKRARKITETEDFYLPLAVRESILIHEIEAALDELKNGHTTHG</sequence>
<dbReference type="Gene3D" id="1.10.3210.10">
    <property type="entry name" value="Hypothetical protein af1432"/>
    <property type="match status" value="1"/>
</dbReference>
<gene>
    <name evidence="2" type="ORF">COU14_01285</name>
</gene>
<organism evidence="2 3">
    <name type="scientific">Candidatus Kaiserbacteria bacterium CG10_big_fil_rev_8_21_14_0_10_44_10</name>
    <dbReference type="NCBI Taxonomy" id="1974606"/>
    <lineage>
        <taxon>Bacteria</taxon>
        <taxon>Candidatus Kaiseribacteriota</taxon>
    </lineage>
</organism>
<comment type="caution">
    <text evidence="2">The sequence shown here is derived from an EMBL/GenBank/DDBJ whole genome shotgun (WGS) entry which is preliminary data.</text>
</comment>
<reference evidence="3" key="1">
    <citation type="submission" date="2017-09" db="EMBL/GenBank/DDBJ databases">
        <title>Depth-based differentiation of microbial function through sediment-hosted aquifers and enrichment of novel symbionts in the deep terrestrial subsurface.</title>
        <authorList>
            <person name="Probst A.J."/>
            <person name="Ladd B."/>
            <person name="Jarett J.K."/>
            <person name="Geller-Mcgrath D.E."/>
            <person name="Sieber C.M.K."/>
            <person name="Emerson J.B."/>
            <person name="Anantharaman K."/>
            <person name="Thomas B.C."/>
            <person name="Malmstrom R."/>
            <person name="Stieglmeier M."/>
            <person name="Klingl A."/>
            <person name="Woyke T."/>
            <person name="Ryan C.M."/>
            <person name="Banfield J.F."/>
        </authorList>
    </citation>
    <scope>NUCLEOTIDE SEQUENCE [LARGE SCALE GENOMIC DNA]</scope>
</reference>
<accession>A0A2H0UHZ4</accession>